<feature type="binding site" evidence="7 8">
    <location>
        <position position="43"/>
    </location>
    <ligand>
        <name>S-adenosyl-L-methionine</name>
        <dbReference type="ChEBI" id="CHEBI:59789"/>
    </ligand>
</feature>
<dbReference type="PROSITE" id="PS51689">
    <property type="entry name" value="SAM_RNA_A_N6_MT"/>
    <property type="match status" value="1"/>
</dbReference>
<dbReference type="GO" id="GO:0003723">
    <property type="term" value="F:RNA binding"/>
    <property type="evidence" value="ECO:0007669"/>
    <property type="project" value="UniProtKB-UniRule"/>
</dbReference>
<evidence type="ECO:0000313" key="10">
    <source>
        <dbReference type="EMBL" id="PXV70228.1"/>
    </source>
</evidence>
<dbReference type="InterPro" id="IPR001737">
    <property type="entry name" value="KsgA/Erm"/>
</dbReference>
<dbReference type="Gene3D" id="1.10.8.100">
    <property type="entry name" value="Ribosomal RNA adenine dimethylase-like, domain 2"/>
    <property type="match status" value="1"/>
</dbReference>
<dbReference type="InterPro" id="IPR029063">
    <property type="entry name" value="SAM-dependent_MTases_sf"/>
</dbReference>
<dbReference type="SUPFAM" id="SSF53335">
    <property type="entry name" value="S-adenosyl-L-methionine-dependent methyltransferases"/>
    <property type="match status" value="1"/>
</dbReference>
<dbReference type="InterPro" id="IPR011530">
    <property type="entry name" value="rRNA_adenine_dimethylase"/>
</dbReference>
<feature type="binding site" evidence="7 8">
    <location>
        <position position="89"/>
    </location>
    <ligand>
        <name>S-adenosyl-L-methionine</name>
        <dbReference type="ChEBI" id="CHEBI:59789"/>
    </ligand>
</feature>
<comment type="similarity">
    <text evidence="7">Belongs to the class I-like SAM-binding methyltransferase superfamily. rRNA adenine N(6)-methyltransferase family. RsmA subfamily.</text>
</comment>
<keyword evidence="1 7" id="KW-0963">Cytoplasm</keyword>
<dbReference type="CDD" id="cd02440">
    <property type="entry name" value="AdoMet_MTases"/>
    <property type="match status" value="1"/>
</dbReference>
<keyword evidence="4 7" id="KW-0808">Transferase</keyword>
<keyword evidence="5 7" id="KW-0949">S-adenosyl-L-methionine</keyword>
<evidence type="ECO:0000313" key="11">
    <source>
        <dbReference type="Proteomes" id="UP000248330"/>
    </source>
</evidence>
<dbReference type="Pfam" id="PF00398">
    <property type="entry name" value="RrnaAD"/>
    <property type="match status" value="1"/>
</dbReference>
<proteinExistence type="inferred from homology"/>
<dbReference type="GO" id="GO:0005829">
    <property type="term" value="C:cytosol"/>
    <property type="evidence" value="ECO:0007669"/>
    <property type="project" value="TreeGrafter"/>
</dbReference>
<dbReference type="PANTHER" id="PTHR11727:SF7">
    <property type="entry name" value="DIMETHYLADENOSINE TRANSFERASE-RELATED"/>
    <property type="match status" value="1"/>
</dbReference>
<keyword evidence="11" id="KW-1185">Reference proteome</keyword>
<dbReference type="EMBL" id="QICN01000002">
    <property type="protein sequence ID" value="PXV70228.1"/>
    <property type="molecule type" value="Genomic_DNA"/>
</dbReference>
<reference evidence="10 11" key="1">
    <citation type="submission" date="2018-04" db="EMBL/GenBank/DDBJ databases">
        <title>Genomic Encyclopedia of Type Strains, Phase IV (KMG-IV): sequencing the most valuable type-strain genomes for metagenomic binning, comparative biology and taxonomic classification.</title>
        <authorList>
            <person name="Goeker M."/>
        </authorList>
    </citation>
    <scope>NUCLEOTIDE SEQUENCE [LARGE SCALE GENOMIC DNA]</scope>
    <source>
        <strain evidence="10 11">DSM 104150</strain>
    </source>
</reference>
<dbReference type="PROSITE" id="PS01131">
    <property type="entry name" value="RRNA_A_DIMETH"/>
    <property type="match status" value="1"/>
</dbReference>
<comment type="catalytic activity">
    <reaction evidence="7">
        <text>adenosine(1518)/adenosine(1519) in 16S rRNA + 4 S-adenosyl-L-methionine = N(6)-dimethyladenosine(1518)/N(6)-dimethyladenosine(1519) in 16S rRNA + 4 S-adenosyl-L-homocysteine + 4 H(+)</text>
        <dbReference type="Rhea" id="RHEA:19609"/>
        <dbReference type="Rhea" id="RHEA-COMP:10232"/>
        <dbReference type="Rhea" id="RHEA-COMP:10233"/>
        <dbReference type="ChEBI" id="CHEBI:15378"/>
        <dbReference type="ChEBI" id="CHEBI:57856"/>
        <dbReference type="ChEBI" id="CHEBI:59789"/>
        <dbReference type="ChEBI" id="CHEBI:74411"/>
        <dbReference type="ChEBI" id="CHEBI:74493"/>
        <dbReference type="EC" id="2.1.1.182"/>
    </reaction>
</comment>
<dbReference type="FunFam" id="1.10.8.100:FF:000001">
    <property type="entry name" value="Ribosomal RNA small subunit methyltransferase A"/>
    <property type="match status" value="1"/>
</dbReference>
<evidence type="ECO:0000256" key="3">
    <source>
        <dbReference type="ARBA" id="ARBA00022603"/>
    </source>
</evidence>
<evidence type="ECO:0000256" key="6">
    <source>
        <dbReference type="ARBA" id="ARBA00022884"/>
    </source>
</evidence>
<comment type="subcellular location">
    <subcellularLocation>
        <location evidence="7">Cytoplasm</location>
    </subcellularLocation>
</comment>
<dbReference type="PANTHER" id="PTHR11727">
    <property type="entry name" value="DIMETHYLADENOSINE TRANSFERASE"/>
    <property type="match status" value="1"/>
</dbReference>
<protein>
    <recommendedName>
        <fullName evidence="7">Ribosomal RNA small subunit methyltransferase A</fullName>
        <ecNumber evidence="7">2.1.1.182</ecNumber>
    </recommendedName>
    <alternativeName>
        <fullName evidence="7">16S rRNA (adenine(1518)-N(6)/adenine(1519)-N(6))-dimethyltransferase</fullName>
    </alternativeName>
    <alternativeName>
        <fullName evidence="7">16S rRNA dimethyladenosine transferase</fullName>
    </alternativeName>
    <alternativeName>
        <fullName evidence="7">16S rRNA dimethylase</fullName>
    </alternativeName>
    <alternativeName>
        <fullName evidence="7">S-adenosylmethionine-6-N', N'-adenosyl(rRNA) dimethyltransferase</fullName>
    </alternativeName>
</protein>
<feature type="domain" description="Ribosomal RNA adenine methylase transferase N-terminal" evidence="9">
    <location>
        <begin position="23"/>
        <end position="195"/>
    </location>
</feature>
<dbReference type="InterPro" id="IPR020598">
    <property type="entry name" value="rRNA_Ade_methylase_Trfase_N"/>
</dbReference>
<gene>
    <name evidence="7" type="primary">rsmA</name>
    <name evidence="7" type="synonym">ksgA</name>
    <name evidence="10" type="ORF">C8D93_10280</name>
</gene>
<dbReference type="SMART" id="SM00650">
    <property type="entry name" value="rADc"/>
    <property type="match status" value="1"/>
</dbReference>
<dbReference type="AlphaFoldDB" id="A0A318EI08"/>
<evidence type="ECO:0000259" key="9">
    <source>
        <dbReference type="SMART" id="SM00650"/>
    </source>
</evidence>
<keyword evidence="2 7" id="KW-0698">rRNA processing</keyword>
<dbReference type="NCBIfam" id="TIGR00755">
    <property type="entry name" value="ksgA"/>
    <property type="match status" value="1"/>
</dbReference>
<evidence type="ECO:0000256" key="8">
    <source>
        <dbReference type="PROSITE-ProRule" id="PRU01026"/>
    </source>
</evidence>
<dbReference type="GO" id="GO:0052908">
    <property type="term" value="F:16S rRNA (adenine(1518)-N(6)/adenine(1519)-N(6))-dimethyltransferase activity"/>
    <property type="evidence" value="ECO:0007669"/>
    <property type="project" value="UniProtKB-EC"/>
</dbReference>
<dbReference type="InterPro" id="IPR023165">
    <property type="entry name" value="rRNA_Ade_diMease-like_C"/>
</dbReference>
<feature type="binding site" evidence="7 8">
    <location>
        <position position="110"/>
    </location>
    <ligand>
        <name>S-adenosyl-L-methionine</name>
        <dbReference type="ChEBI" id="CHEBI:59789"/>
    </ligand>
</feature>
<evidence type="ECO:0000256" key="4">
    <source>
        <dbReference type="ARBA" id="ARBA00022679"/>
    </source>
</evidence>
<dbReference type="OrthoDB" id="9814755at2"/>
<feature type="binding site" evidence="7 8">
    <location>
        <position position="18"/>
    </location>
    <ligand>
        <name>S-adenosyl-L-methionine</name>
        <dbReference type="ChEBI" id="CHEBI:59789"/>
    </ligand>
</feature>
<name>A0A318EI08_9GAMM</name>
<dbReference type="RefSeq" id="WP_110263917.1">
    <property type="nucleotide sequence ID" value="NZ_CAWNXA010000002.1"/>
</dbReference>
<keyword evidence="3 7" id="KW-0489">Methyltransferase</keyword>
<feature type="binding site" evidence="7 8">
    <location>
        <position position="16"/>
    </location>
    <ligand>
        <name>S-adenosyl-L-methionine</name>
        <dbReference type="ChEBI" id="CHEBI:59789"/>
    </ligand>
</feature>
<comment type="function">
    <text evidence="7">Specifically dimethylates two adjacent adenosines (A1518 and A1519) in the loop of a conserved hairpin near the 3'-end of 16S rRNA in the 30S particle. May play a critical role in biogenesis of 30S subunits.</text>
</comment>
<dbReference type="HAMAP" id="MF_00607">
    <property type="entry name" value="16SrRNA_methyltr_A"/>
    <property type="match status" value="1"/>
</dbReference>
<dbReference type="EC" id="2.1.1.182" evidence="7"/>
<dbReference type="InterPro" id="IPR020596">
    <property type="entry name" value="rRNA_Ade_Mease_Trfase_CS"/>
</dbReference>
<evidence type="ECO:0000256" key="5">
    <source>
        <dbReference type="ARBA" id="ARBA00022691"/>
    </source>
</evidence>
<evidence type="ECO:0000256" key="2">
    <source>
        <dbReference type="ARBA" id="ARBA00022552"/>
    </source>
</evidence>
<evidence type="ECO:0000256" key="7">
    <source>
        <dbReference type="HAMAP-Rule" id="MF_00607"/>
    </source>
</evidence>
<feature type="binding site" evidence="7 8">
    <location>
        <position position="64"/>
    </location>
    <ligand>
        <name>S-adenosyl-L-methionine</name>
        <dbReference type="ChEBI" id="CHEBI:59789"/>
    </ligand>
</feature>
<dbReference type="Gene3D" id="3.40.50.150">
    <property type="entry name" value="Vaccinia Virus protein VP39"/>
    <property type="match status" value="1"/>
</dbReference>
<evidence type="ECO:0000256" key="1">
    <source>
        <dbReference type="ARBA" id="ARBA00022490"/>
    </source>
</evidence>
<sequence length="263" mass="28480">MSTRPPHAAKKRFGQNFLHDPQVIDRILRSIDPRPGQALVEIGPGLGALTRPLLERSGALTVIEIDREVIPHLQTACAGLPGLRVVQADALRVDFRAFASADSPLRVVGNLPYNISTPLLFHLLGQADAVRDMHFMLQKEVVDRMCAAPGDGAYGRLTVALAARCAVSHLFDVGPGAFRPAPKVDSAIVRLVPRTPDFAIADLAVFDRVVTQAFAQRRKTLANTLKGLADATTIERAGIDPKARAETLHARDFARLAGLLQTR</sequence>
<keyword evidence="6 7" id="KW-0694">RNA-binding</keyword>
<comment type="caution">
    <text evidence="10">The sequence shown here is derived from an EMBL/GenBank/DDBJ whole genome shotgun (WGS) entry which is preliminary data.</text>
</comment>
<organism evidence="10 11">
    <name type="scientific">Sinimarinibacterium flocculans</name>
    <dbReference type="NCBI Taxonomy" id="985250"/>
    <lineage>
        <taxon>Bacteria</taxon>
        <taxon>Pseudomonadati</taxon>
        <taxon>Pseudomonadota</taxon>
        <taxon>Gammaproteobacteria</taxon>
        <taxon>Nevskiales</taxon>
        <taxon>Nevskiaceae</taxon>
        <taxon>Sinimarinibacterium</taxon>
    </lineage>
</organism>
<accession>A0A318EI08</accession>
<dbReference type="Proteomes" id="UP000248330">
    <property type="component" value="Unassembled WGS sequence"/>
</dbReference>